<dbReference type="InterPro" id="IPR011990">
    <property type="entry name" value="TPR-like_helical_dom_sf"/>
</dbReference>
<dbReference type="InterPro" id="IPR027417">
    <property type="entry name" value="P-loop_NTPase"/>
</dbReference>
<name>A0A495W136_9PSEU</name>
<proteinExistence type="inferred from homology"/>
<dbReference type="Pfam" id="PF03704">
    <property type="entry name" value="BTAD"/>
    <property type="match status" value="1"/>
</dbReference>
<organism evidence="5 6">
    <name type="scientific">Saccharothrix australiensis</name>
    <dbReference type="NCBI Taxonomy" id="2072"/>
    <lineage>
        <taxon>Bacteria</taxon>
        <taxon>Bacillati</taxon>
        <taxon>Actinomycetota</taxon>
        <taxon>Actinomycetes</taxon>
        <taxon>Pseudonocardiales</taxon>
        <taxon>Pseudonocardiaceae</taxon>
        <taxon>Saccharothrix</taxon>
    </lineage>
</organism>
<protein>
    <submittedName>
        <fullName evidence="5">Putative ATPase</fullName>
    </submittedName>
</protein>
<dbReference type="SUPFAM" id="SSF52540">
    <property type="entry name" value="P-loop containing nucleoside triphosphate hydrolases"/>
    <property type="match status" value="1"/>
</dbReference>
<comment type="caution">
    <text evidence="5">The sequence shown here is derived from an EMBL/GenBank/DDBJ whole genome shotgun (WGS) entry which is preliminary data.</text>
</comment>
<dbReference type="InterPro" id="IPR016032">
    <property type="entry name" value="Sig_transdc_resp-reg_C-effctor"/>
</dbReference>
<keyword evidence="2 3" id="KW-0238">DNA-binding</keyword>
<evidence type="ECO:0000259" key="4">
    <source>
        <dbReference type="PROSITE" id="PS51755"/>
    </source>
</evidence>
<dbReference type="GO" id="GO:0000160">
    <property type="term" value="P:phosphorelay signal transduction system"/>
    <property type="evidence" value="ECO:0007669"/>
    <property type="project" value="InterPro"/>
</dbReference>
<evidence type="ECO:0000256" key="1">
    <source>
        <dbReference type="ARBA" id="ARBA00005820"/>
    </source>
</evidence>
<feature type="DNA-binding region" description="OmpR/PhoB-type" evidence="3">
    <location>
        <begin position="1"/>
        <end position="61"/>
    </location>
</feature>
<evidence type="ECO:0000313" key="6">
    <source>
        <dbReference type="Proteomes" id="UP000282084"/>
    </source>
</evidence>
<dbReference type="Gene3D" id="1.10.10.10">
    <property type="entry name" value="Winged helix-like DNA-binding domain superfamily/Winged helix DNA-binding domain"/>
    <property type="match status" value="1"/>
</dbReference>
<dbReference type="InterPro" id="IPR005158">
    <property type="entry name" value="BTAD"/>
</dbReference>
<evidence type="ECO:0000256" key="3">
    <source>
        <dbReference type="PROSITE-ProRule" id="PRU01091"/>
    </source>
</evidence>
<dbReference type="GO" id="GO:0006355">
    <property type="term" value="P:regulation of DNA-templated transcription"/>
    <property type="evidence" value="ECO:0007669"/>
    <property type="project" value="InterPro"/>
</dbReference>
<dbReference type="SMART" id="SM01043">
    <property type="entry name" value="BTAD"/>
    <property type="match status" value="1"/>
</dbReference>
<dbReference type="InterPro" id="IPR001867">
    <property type="entry name" value="OmpR/PhoB-type_DNA-bd"/>
</dbReference>
<dbReference type="Proteomes" id="UP000282084">
    <property type="component" value="Unassembled WGS sequence"/>
</dbReference>
<dbReference type="InterPro" id="IPR036388">
    <property type="entry name" value="WH-like_DNA-bd_sf"/>
</dbReference>
<dbReference type="PRINTS" id="PR00364">
    <property type="entry name" value="DISEASERSIST"/>
</dbReference>
<dbReference type="CDD" id="cd15831">
    <property type="entry name" value="BTAD"/>
    <property type="match status" value="1"/>
</dbReference>
<dbReference type="EMBL" id="RBXO01000001">
    <property type="protein sequence ID" value="RKT55114.1"/>
    <property type="molecule type" value="Genomic_DNA"/>
</dbReference>
<reference evidence="5 6" key="1">
    <citation type="submission" date="2018-10" db="EMBL/GenBank/DDBJ databases">
        <title>Sequencing the genomes of 1000 actinobacteria strains.</title>
        <authorList>
            <person name="Klenk H.-P."/>
        </authorList>
    </citation>
    <scope>NUCLEOTIDE SEQUENCE [LARGE SCALE GENOMIC DNA]</scope>
    <source>
        <strain evidence="5 6">DSM 43800</strain>
    </source>
</reference>
<dbReference type="PROSITE" id="PS51755">
    <property type="entry name" value="OMPR_PHOB"/>
    <property type="match status" value="1"/>
</dbReference>
<dbReference type="SMART" id="SM00028">
    <property type="entry name" value="TPR"/>
    <property type="match status" value="2"/>
</dbReference>
<comment type="similarity">
    <text evidence="1">Belongs to the AfsR/DnrI/RedD regulatory family.</text>
</comment>
<evidence type="ECO:0000313" key="5">
    <source>
        <dbReference type="EMBL" id="RKT55114.1"/>
    </source>
</evidence>
<dbReference type="PANTHER" id="PTHR47691">
    <property type="entry name" value="REGULATOR-RELATED"/>
    <property type="match status" value="1"/>
</dbReference>
<dbReference type="SUPFAM" id="SSF46894">
    <property type="entry name" value="C-terminal effector domain of the bipartite response regulators"/>
    <property type="match status" value="1"/>
</dbReference>
<sequence>MLVMLLATPNRVVPLARLIAGQYGDDPPAGAANAVQAQVSRLRRALGGLVGFVGDGYRIAVEPEDVDAHVFERLARDGRRLLSAGRAAEAAGVLREALALWRGAAVADLPHGAAEVARLEELRLAATEDLVDAELAASGESPVPRLRALVERHPLRERFREQLVRALHADGRTAEALAEFDRARRLLADELGVGPAPGLAAAHLAVLRAEQPAPPARRRPPAQLTSFVGRADELARLAAERARLVTVVGPGGTGKTRLAIEFTAGRDACFADLSAVGTGDAVPSAVLAALGLRGSGFRADAVDPVERLVAALDREPLLVLDNCEHVVADVAALVRAVLGRCPRLRVLATSREPLGLTGEALLPLEPLPTAAPDRSPAEALESPAVRLFADRAAAVRPGFAVDHDTVGAVVEVCAALDGLPLAIELAAARLRQFTAAEIAGRLAGHGRFRLLSRGDRTAAERHRTLHAVIAWSWDLLGARERVLARRFSVFVGGATAAAATEVCGEDEDVLADLVDRSLVRVVDGRYRMLDTIRLFCAERLAEAGEEAELRGRHVAHHLALARRADPHLRGAHQLTWLARLAAEHDNLLAALRWADRGTGMRLVASLAAYWWLSGTRGQVGEAAAALLDGDVPAGLEEEYVSCVVHARPRPAPAHWDRARRLVAAGEVRYPFGLVLWGMAAGPPDDGAADLGGLPGDDPWNAALGLLSSALLAVLGGAVADGERGMREALDAFRALGERWGAAQALDWLARIAGWRGDWAAAHERWATALDLYEQLGATEECAELHCHRGRCLVRQGDLAAAHAAFTRAAELFARPAAEALLGLGEVARLRGDLRTAADLLDRARAEEGGAEWMSARALTAAGRLAEAAGDAAEAARRHDRAVAVVWTPVLAVELAAAVEGRAGAALAAGEGDRAALLLGVAVALRGPAEAGDPDVARVAAGARELIGAEAFGAAYARGAAMTAEQALTAAAL</sequence>
<feature type="domain" description="OmpR/PhoB-type" evidence="4">
    <location>
        <begin position="1"/>
        <end position="61"/>
    </location>
</feature>
<dbReference type="PANTHER" id="PTHR47691:SF3">
    <property type="entry name" value="HTH-TYPE TRANSCRIPTIONAL REGULATOR RV0890C-RELATED"/>
    <property type="match status" value="1"/>
</dbReference>
<dbReference type="InterPro" id="IPR019734">
    <property type="entry name" value="TPR_rpt"/>
</dbReference>
<gene>
    <name evidence="5" type="ORF">C8E97_3770</name>
</gene>
<dbReference type="SUPFAM" id="SSF48452">
    <property type="entry name" value="TPR-like"/>
    <property type="match status" value="2"/>
</dbReference>
<dbReference type="Gene3D" id="1.25.40.10">
    <property type="entry name" value="Tetratricopeptide repeat domain"/>
    <property type="match status" value="3"/>
</dbReference>
<evidence type="ECO:0000256" key="2">
    <source>
        <dbReference type="ARBA" id="ARBA00023125"/>
    </source>
</evidence>
<dbReference type="GO" id="GO:0003677">
    <property type="term" value="F:DNA binding"/>
    <property type="evidence" value="ECO:0007669"/>
    <property type="project" value="UniProtKB-UniRule"/>
</dbReference>
<keyword evidence="6" id="KW-1185">Reference proteome</keyword>
<accession>A0A495W136</accession>
<dbReference type="AlphaFoldDB" id="A0A495W136"/>